<protein>
    <submittedName>
        <fullName evidence="1">Uncharacterized protein</fullName>
    </submittedName>
</protein>
<dbReference type="EMBL" id="DUZY01000001">
    <property type="protein sequence ID" value="DAD19168.1"/>
    <property type="molecule type" value="Genomic_DNA"/>
</dbReference>
<keyword evidence="2" id="KW-1185">Reference proteome</keyword>
<dbReference type="AlphaFoldDB" id="A0A822XNS9"/>
<sequence length="58" mass="6939">MHGFKFDVGKLKHLQMYICRANVIYGQGLLLNYWNYFTYFCDFLIDSSLVEFYVIVNS</sequence>
<gene>
    <name evidence="1" type="ORF">HUJ06_020631</name>
</gene>
<name>A0A822XNS9_NELNU</name>
<reference evidence="1 2" key="1">
    <citation type="journal article" date="2020" name="Mol. Biol. Evol.">
        <title>Distinct Expression and Methylation Patterns for Genes with Different Fates following a Single Whole-Genome Duplication in Flowering Plants.</title>
        <authorList>
            <person name="Shi T."/>
            <person name="Rahmani R.S."/>
            <person name="Gugger P.F."/>
            <person name="Wang M."/>
            <person name="Li H."/>
            <person name="Zhang Y."/>
            <person name="Li Z."/>
            <person name="Wang Q."/>
            <person name="Van de Peer Y."/>
            <person name="Marchal K."/>
            <person name="Chen J."/>
        </authorList>
    </citation>
    <scope>NUCLEOTIDE SEQUENCE [LARGE SCALE GENOMIC DNA]</scope>
    <source>
        <tissue evidence="1">Leaf</tissue>
    </source>
</reference>
<accession>A0A822XNS9</accession>
<comment type="caution">
    <text evidence="1">The sequence shown here is derived from an EMBL/GenBank/DDBJ whole genome shotgun (WGS) entry which is preliminary data.</text>
</comment>
<proteinExistence type="predicted"/>
<dbReference type="Proteomes" id="UP000607653">
    <property type="component" value="Unassembled WGS sequence"/>
</dbReference>
<evidence type="ECO:0000313" key="1">
    <source>
        <dbReference type="EMBL" id="DAD19168.1"/>
    </source>
</evidence>
<organism evidence="1 2">
    <name type="scientific">Nelumbo nucifera</name>
    <name type="common">Sacred lotus</name>
    <dbReference type="NCBI Taxonomy" id="4432"/>
    <lineage>
        <taxon>Eukaryota</taxon>
        <taxon>Viridiplantae</taxon>
        <taxon>Streptophyta</taxon>
        <taxon>Embryophyta</taxon>
        <taxon>Tracheophyta</taxon>
        <taxon>Spermatophyta</taxon>
        <taxon>Magnoliopsida</taxon>
        <taxon>Proteales</taxon>
        <taxon>Nelumbonaceae</taxon>
        <taxon>Nelumbo</taxon>
    </lineage>
</organism>
<evidence type="ECO:0000313" key="2">
    <source>
        <dbReference type="Proteomes" id="UP000607653"/>
    </source>
</evidence>